<dbReference type="InterPro" id="IPR008139">
    <property type="entry name" value="SaposinB_dom"/>
</dbReference>
<dbReference type="Proteomes" id="UP001163046">
    <property type="component" value="Unassembled WGS sequence"/>
</dbReference>
<feature type="region of interest" description="Disordered" evidence="3">
    <location>
        <begin position="181"/>
        <end position="205"/>
    </location>
</feature>
<dbReference type="SMART" id="SM00741">
    <property type="entry name" value="SapB"/>
    <property type="match status" value="1"/>
</dbReference>
<feature type="coiled-coil region" evidence="2">
    <location>
        <begin position="82"/>
        <end position="109"/>
    </location>
</feature>
<protein>
    <recommendedName>
        <fullName evidence="5">Saposin B-type domain-containing protein</fullName>
    </recommendedName>
</protein>
<accession>A0A9W9ZRL6</accession>
<feature type="signal peptide" evidence="4">
    <location>
        <begin position="1"/>
        <end position="19"/>
    </location>
</feature>
<organism evidence="6 7">
    <name type="scientific">Desmophyllum pertusum</name>
    <dbReference type="NCBI Taxonomy" id="174260"/>
    <lineage>
        <taxon>Eukaryota</taxon>
        <taxon>Metazoa</taxon>
        <taxon>Cnidaria</taxon>
        <taxon>Anthozoa</taxon>
        <taxon>Hexacorallia</taxon>
        <taxon>Scleractinia</taxon>
        <taxon>Caryophylliina</taxon>
        <taxon>Caryophylliidae</taxon>
        <taxon>Desmophyllum</taxon>
    </lineage>
</organism>
<feature type="compositionally biased region" description="Basic residues" evidence="3">
    <location>
        <begin position="192"/>
        <end position="205"/>
    </location>
</feature>
<evidence type="ECO:0000256" key="2">
    <source>
        <dbReference type="SAM" id="Coils"/>
    </source>
</evidence>
<keyword evidence="7" id="KW-1185">Reference proteome</keyword>
<reference evidence="6" key="1">
    <citation type="submission" date="2023-01" db="EMBL/GenBank/DDBJ databases">
        <title>Genome assembly of the deep-sea coral Lophelia pertusa.</title>
        <authorList>
            <person name="Herrera S."/>
            <person name="Cordes E."/>
        </authorList>
    </citation>
    <scope>NUCLEOTIDE SEQUENCE</scope>
    <source>
        <strain evidence="6">USNM1676648</strain>
        <tissue evidence="6">Polyp</tissue>
    </source>
</reference>
<keyword evidence="4" id="KW-0732">Signal</keyword>
<gene>
    <name evidence="6" type="ORF">OS493_010609</name>
</gene>
<dbReference type="InterPro" id="IPR011001">
    <property type="entry name" value="Saposin-like"/>
</dbReference>
<evidence type="ECO:0000256" key="3">
    <source>
        <dbReference type="SAM" id="MobiDB-lite"/>
    </source>
</evidence>
<proteinExistence type="predicted"/>
<dbReference type="OrthoDB" id="5984892at2759"/>
<keyword evidence="2" id="KW-0175">Coiled coil</keyword>
<name>A0A9W9ZRL6_9CNID</name>
<dbReference type="EMBL" id="MU825877">
    <property type="protein sequence ID" value="KAJ7386215.1"/>
    <property type="molecule type" value="Genomic_DNA"/>
</dbReference>
<dbReference type="SUPFAM" id="SSF47862">
    <property type="entry name" value="Saposin"/>
    <property type="match status" value="1"/>
</dbReference>
<feature type="chain" id="PRO_5040918480" description="Saposin B-type domain-containing protein" evidence="4">
    <location>
        <begin position="20"/>
        <end position="232"/>
    </location>
</feature>
<dbReference type="AlphaFoldDB" id="A0A9W9ZRL6"/>
<evidence type="ECO:0000313" key="7">
    <source>
        <dbReference type="Proteomes" id="UP001163046"/>
    </source>
</evidence>
<dbReference type="Gene3D" id="1.10.225.10">
    <property type="entry name" value="Saposin-like"/>
    <property type="match status" value="1"/>
</dbReference>
<evidence type="ECO:0000259" key="5">
    <source>
        <dbReference type="PROSITE" id="PS50015"/>
    </source>
</evidence>
<feature type="domain" description="Saposin B-type" evidence="5">
    <location>
        <begin position="28"/>
        <end position="123"/>
    </location>
</feature>
<evidence type="ECO:0000256" key="1">
    <source>
        <dbReference type="ARBA" id="ARBA00023157"/>
    </source>
</evidence>
<sequence>MDILFRIAAALMLCLPISGVQLPPDMSQGIFCESCIAVMKELDKILTKKSSDPRELQVVEAMEDICQSKYFSSYDYSPPTTVKACRFLIEKYEEDIEELLTRKVKDSEQEVCHKLTKACEGVDRTKKDKEPIDYRFNNEKQEVHTQAPPKEDDGIQRMNVDINDPGAAERLAEQIKSQLGQQAMGGGEMMRMKMKKRRRRRRRRRKVLERKMVPEKEMIHNLLKRKLNCRVA</sequence>
<comment type="caution">
    <text evidence="6">The sequence shown here is derived from an EMBL/GenBank/DDBJ whole genome shotgun (WGS) entry which is preliminary data.</text>
</comment>
<dbReference type="PROSITE" id="PS50015">
    <property type="entry name" value="SAP_B"/>
    <property type="match status" value="1"/>
</dbReference>
<evidence type="ECO:0000256" key="4">
    <source>
        <dbReference type="SAM" id="SignalP"/>
    </source>
</evidence>
<evidence type="ECO:0000313" key="6">
    <source>
        <dbReference type="EMBL" id="KAJ7386215.1"/>
    </source>
</evidence>
<keyword evidence="1" id="KW-1015">Disulfide bond</keyword>